<protein>
    <submittedName>
        <fullName evidence="1">HAD-IA family hydrolase</fullName>
    </submittedName>
</protein>
<dbReference type="GO" id="GO:0006281">
    <property type="term" value="P:DNA repair"/>
    <property type="evidence" value="ECO:0007669"/>
    <property type="project" value="TreeGrafter"/>
</dbReference>
<dbReference type="InterPro" id="IPR036412">
    <property type="entry name" value="HAD-like_sf"/>
</dbReference>
<dbReference type="GO" id="GO:0008967">
    <property type="term" value="F:phosphoglycolate phosphatase activity"/>
    <property type="evidence" value="ECO:0007669"/>
    <property type="project" value="TreeGrafter"/>
</dbReference>
<dbReference type="InterPro" id="IPR006439">
    <property type="entry name" value="HAD-SF_hydro_IA"/>
</dbReference>
<dbReference type="InterPro" id="IPR023214">
    <property type="entry name" value="HAD_sf"/>
</dbReference>
<reference evidence="1" key="2">
    <citation type="journal article" date="2023" name="Biology">
        <title>Prokaryotic Life Associated with Coal-Fire Gas Vents Revealed by Metagenomics.</title>
        <authorList>
            <person name="Kadnikov V.V."/>
            <person name="Mardanov A.V."/>
            <person name="Beletsky A.V."/>
            <person name="Karnachuk O.V."/>
            <person name="Ravin N.V."/>
        </authorList>
    </citation>
    <scope>NUCLEOTIDE SEQUENCE</scope>
    <source>
        <strain evidence="1">Bu02</strain>
    </source>
</reference>
<accession>A0AAT9LDS7</accession>
<dbReference type="Pfam" id="PF13419">
    <property type="entry name" value="HAD_2"/>
    <property type="match status" value="1"/>
</dbReference>
<dbReference type="PANTHER" id="PTHR43434:SF26">
    <property type="entry name" value="PYROPHOSPHATASE PPAX"/>
    <property type="match status" value="1"/>
</dbReference>
<proteinExistence type="predicted"/>
<keyword evidence="1" id="KW-0378">Hydrolase</keyword>
<dbReference type="NCBIfam" id="TIGR01509">
    <property type="entry name" value="HAD-SF-IA-v3"/>
    <property type="match status" value="1"/>
</dbReference>
<organism evidence="1">
    <name type="scientific">Candidatus Fermentithermobacillus carboniphilus</name>
    <dbReference type="NCBI Taxonomy" id="3085328"/>
    <lineage>
        <taxon>Bacteria</taxon>
        <taxon>Bacillati</taxon>
        <taxon>Bacillota</taxon>
        <taxon>Candidatus Fermentithermobacillia</taxon>
        <taxon>Candidatus Fermentithermobacillales</taxon>
        <taxon>Candidatus Fermentithermobacillaceae</taxon>
        <taxon>Candidatus Fermentithermobacillus</taxon>
    </lineage>
</organism>
<dbReference type="PANTHER" id="PTHR43434">
    <property type="entry name" value="PHOSPHOGLYCOLATE PHOSPHATASE"/>
    <property type="match status" value="1"/>
</dbReference>
<dbReference type="InterPro" id="IPR041492">
    <property type="entry name" value="HAD_2"/>
</dbReference>
<dbReference type="InterPro" id="IPR050155">
    <property type="entry name" value="HAD-like_hydrolase_sf"/>
</dbReference>
<reference evidence="1" key="1">
    <citation type="submission" date="2020-10" db="EMBL/GenBank/DDBJ databases">
        <authorList>
            <person name="Kadnikov V."/>
            <person name="Beletsky A.V."/>
            <person name="Mardanov A.V."/>
            <person name="Karnachuk O.V."/>
            <person name="Ravin N.V."/>
        </authorList>
    </citation>
    <scope>NUCLEOTIDE SEQUENCE</scope>
    <source>
        <strain evidence="1">Bu02</strain>
    </source>
</reference>
<dbReference type="SFLD" id="SFLDS00003">
    <property type="entry name" value="Haloacid_Dehalogenase"/>
    <property type="match status" value="1"/>
</dbReference>
<dbReference type="KEGG" id="fcz:IMF26_03625"/>
<sequence length="241" mass="26500">MGQGKDDKRLAQTKIGERPGFGAVLFDLDGTLLDTTEAILCSLQYTVNHLTGKTPEKEDLRKYLGWPLTETFSELLPQKVEEACEVYLHHNLSIHKTLVRPFPNVKKTIARLQECRIKLAVVTSKRRCAVMEGLNLAGLTEAFDVLVCYGETERPKPYPDPVLKAVELLGLEKGRVLMVGDTPSDIRSAKNAQALLSPATITISTAAATYGTSSREILVKEEPDYLIDDVSEVLGLCGCNP</sequence>
<dbReference type="InterPro" id="IPR023198">
    <property type="entry name" value="PGP-like_dom2"/>
</dbReference>
<dbReference type="GO" id="GO:0005829">
    <property type="term" value="C:cytosol"/>
    <property type="evidence" value="ECO:0007669"/>
    <property type="project" value="TreeGrafter"/>
</dbReference>
<dbReference type="SUPFAM" id="SSF56784">
    <property type="entry name" value="HAD-like"/>
    <property type="match status" value="1"/>
</dbReference>
<dbReference type="EMBL" id="CP062796">
    <property type="protein sequence ID" value="QUL99166.1"/>
    <property type="molecule type" value="Genomic_DNA"/>
</dbReference>
<dbReference type="Gene3D" id="3.40.50.1000">
    <property type="entry name" value="HAD superfamily/HAD-like"/>
    <property type="match status" value="1"/>
</dbReference>
<evidence type="ECO:0000313" key="1">
    <source>
        <dbReference type="EMBL" id="QUL99166.1"/>
    </source>
</evidence>
<name>A0AAT9LDS7_9FIRM</name>
<dbReference type="AlphaFoldDB" id="A0AAT9LDS7"/>
<dbReference type="NCBIfam" id="TIGR01549">
    <property type="entry name" value="HAD-SF-IA-v1"/>
    <property type="match status" value="1"/>
</dbReference>
<gene>
    <name evidence="1" type="ORF">IMF26_03625</name>
</gene>
<dbReference type="Gene3D" id="1.10.150.240">
    <property type="entry name" value="Putative phosphatase, domain 2"/>
    <property type="match status" value="1"/>
</dbReference>
<dbReference type="SFLD" id="SFLDG01129">
    <property type="entry name" value="C1.5:_HAD__Beta-PGM__Phosphata"/>
    <property type="match status" value="1"/>
</dbReference>